<dbReference type="EMBL" id="JAHGAV010000011">
    <property type="protein sequence ID" value="KAG6939396.1"/>
    <property type="molecule type" value="Genomic_DNA"/>
</dbReference>
<feature type="compositionally biased region" description="Basic residues" evidence="1">
    <location>
        <begin position="335"/>
        <end position="353"/>
    </location>
</feature>
<accession>A0A8T1TD54</accession>
<name>A0A8T1TD54_CHESE</name>
<comment type="caution">
    <text evidence="2">The sequence shown here is derived from an EMBL/GenBank/DDBJ whole genome shotgun (WGS) entry which is preliminary data.</text>
</comment>
<feature type="compositionally biased region" description="Pro residues" evidence="1">
    <location>
        <begin position="324"/>
        <end position="334"/>
    </location>
</feature>
<dbReference type="Proteomes" id="UP000765507">
    <property type="component" value="Unassembled WGS sequence"/>
</dbReference>
<feature type="compositionally biased region" description="Pro residues" evidence="1">
    <location>
        <begin position="274"/>
        <end position="283"/>
    </location>
</feature>
<organism evidence="2 3">
    <name type="scientific">Chelydra serpentina</name>
    <name type="common">Snapping turtle</name>
    <name type="synonym">Testudo serpentina</name>
    <dbReference type="NCBI Taxonomy" id="8475"/>
    <lineage>
        <taxon>Eukaryota</taxon>
        <taxon>Metazoa</taxon>
        <taxon>Chordata</taxon>
        <taxon>Craniata</taxon>
        <taxon>Vertebrata</taxon>
        <taxon>Euteleostomi</taxon>
        <taxon>Archelosauria</taxon>
        <taxon>Testudinata</taxon>
        <taxon>Testudines</taxon>
        <taxon>Cryptodira</taxon>
        <taxon>Durocryptodira</taxon>
        <taxon>Americhelydia</taxon>
        <taxon>Chelydroidea</taxon>
        <taxon>Chelydridae</taxon>
        <taxon>Chelydra</taxon>
    </lineage>
</organism>
<feature type="compositionally biased region" description="Pro residues" evidence="1">
    <location>
        <begin position="368"/>
        <end position="379"/>
    </location>
</feature>
<feature type="compositionally biased region" description="Low complexity" evidence="1">
    <location>
        <begin position="237"/>
        <end position="264"/>
    </location>
</feature>
<reference evidence="2 3" key="1">
    <citation type="journal article" date="2020" name="G3 (Bethesda)">
        <title>Draft Genome of the Common Snapping Turtle, Chelydra serpentina, a Model for Phenotypic Plasticity in Reptiles.</title>
        <authorList>
            <person name="Das D."/>
            <person name="Singh S.K."/>
            <person name="Bierstedt J."/>
            <person name="Erickson A."/>
            <person name="Galli G.L.J."/>
            <person name="Crossley D.A. 2nd"/>
            <person name="Rhen T."/>
        </authorList>
    </citation>
    <scope>NUCLEOTIDE SEQUENCE [LARGE SCALE GENOMIC DNA]</scope>
    <source>
        <strain evidence="2">KW</strain>
    </source>
</reference>
<keyword evidence="3" id="KW-1185">Reference proteome</keyword>
<gene>
    <name evidence="2" type="ORF">G0U57_001495</name>
</gene>
<proteinExistence type="predicted"/>
<feature type="non-terminal residue" evidence="2">
    <location>
        <position position="1"/>
    </location>
</feature>
<evidence type="ECO:0000313" key="3">
    <source>
        <dbReference type="Proteomes" id="UP000765507"/>
    </source>
</evidence>
<evidence type="ECO:0000256" key="1">
    <source>
        <dbReference type="SAM" id="MobiDB-lite"/>
    </source>
</evidence>
<feature type="region of interest" description="Disordered" evidence="1">
    <location>
        <begin position="232"/>
        <end position="379"/>
    </location>
</feature>
<sequence length="379" mass="39155">GLSCIFANQERLSEAGGYLSGCRGLGLGARDSQISSCQGSVQLDAPGLGWCLDTCITHSLSPCRERSAPAALSRPPGELGAPVAARRWLWLAQPQQALSLWPPALPREPASLSRPCCCPLASSPGLRAPLQSVRREAKVPGRSGPAPLPGCSAGSPPWCHGGLLQPFPLVLRPWLGVAAHPPGLWVRGCPAPSRARPGGSGGSAWAFIIHKQGEPPARSPWAAAGRGVLFVPHRGGPEPARGAPLPRRGFPGRAPLRPAARGRGQPQRHLQPAAKPPLPPAAGPAPGSAPRSTKPRQRPPAHGSPLHGPSCSRLSPGPRSPRRAQPPGPSAPRSPRPRGNKGRRRSSSSRPRRLGPGSGDGGGSAMFPPAPSPPPGARP</sequence>
<dbReference type="AlphaFoldDB" id="A0A8T1TD54"/>
<evidence type="ECO:0000313" key="2">
    <source>
        <dbReference type="EMBL" id="KAG6939396.1"/>
    </source>
</evidence>
<protein>
    <submittedName>
        <fullName evidence="2">Acidic proline-rich protein PRP25-like</fullName>
    </submittedName>
</protein>